<sequence>MIYALLKLPIRLALSIFCVDFQTVHSRFFREKGPILLIANHPNSFLDAIIIAAQFRDPVYFLARGDAFHKPWHRFLLNLLHMVPIYRLSEGRENLHLNEYAFTKSLELLAEGKIVLIFIEGICLNTHELQPFKKGAARISIMAKQQKIPVQVMLAAISYNSFKQIGKEVRLELSEPLPINQQLPYEQDVQNIRNFNELIFNQLKSMIQLPPKAEHRKKDIFLLLSIIGYFLHLPLYSIIQKWVFQKTRKTVFYDSVLFAALLFIYPLYLLLLLLFLFIIHVPLLLIALIILIHPITAWVAVRYKIKPETSL</sequence>
<dbReference type="SMART" id="SM00563">
    <property type="entry name" value="PlsC"/>
    <property type="match status" value="1"/>
</dbReference>
<evidence type="ECO:0000256" key="4">
    <source>
        <dbReference type="SAM" id="Phobius"/>
    </source>
</evidence>
<evidence type="ECO:0000313" key="6">
    <source>
        <dbReference type="EMBL" id="TDO29414.1"/>
    </source>
</evidence>
<comment type="pathway">
    <text evidence="1">Lipid metabolism.</text>
</comment>
<dbReference type="PANTHER" id="PTHR10434">
    <property type="entry name" value="1-ACYL-SN-GLYCEROL-3-PHOSPHATE ACYLTRANSFERASE"/>
    <property type="match status" value="1"/>
</dbReference>
<feature type="transmembrane region" description="Helical" evidence="4">
    <location>
        <begin position="283"/>
        <end position="301"/>
    </location>
</feature>
<feature type="domain" description="Phospholipid/glycerol acyltransferase" evidence="5">
    <location>
        <begin position="35"/>
        <end position="158"/>
    </location>
</feature>
<dbReference type="SUPFAM" id="SSF69593">
    <property type="entry name" value="Glycerol-3-phosphate (1)-acyltransferase"/>
    <property type="match status" value="1"/>
</dbReference>
<gene>
    <name evidence="6" type="ORF">BC659_1503</name>
</gene>
<keyword evidence="2 6" id="KW-0808">Transferase</keyword>
<feature type="transmembrane region" description="Helical" evidence="4">
    <location>
        <begin position="220"/>
        <end position="239"/>
    </location>
</feature>
<accession>A0A4R6J2C3</accession>
<dbReference type="PANTHER" id="PTHR10434:SF11">
    <property type="entry name" value="1-ACYL-SN-GLYCEROL-3-PHOSPHATE ACYLTRANSFERASE"/>
    <property type="match status" value="1"/>
</dbReference>
<keyword evidence="7" id="KW-1185">Reference proteome</keyword>
<feature type="transmembrane region" description="Helical" evidence="4">
    <location>
        <begin position="251"/>
        <end position="277"/>
    </location>
</feature>
<protein>
    <submittedName>
        <fullName evidence="6">1-acyl-sn-glycerol-3-phosphate acyltransferase</fullName>
    </submittedName>
</protein>
<dbReference type="AlphaFoldDB" id="A0A4R6J2C3"/>
<evidence type="ECO:0000259" key="5">
    <source>
        <dbReference type="SMART" id="SM00563"/>
    </source>
</evidence>
<keyword evidence="4" id="KW-0812">Transmembrane</keyword>
<proteinExistence type="predicted"/>
<reference evidence="6 7" key="1">
    <citation type="submission" date="2019-03" db="EMBL/GenBank/DDBJ databases">
        <title>Genomic Encyclopedia of Archaeal and Bacterial Type Strains, Phase II (KMG-II): from individual species to whole genera.</title>
        <authorList>
            <person name="Goeker M."/>
        </authorList>
    </citation>
    <scope>NUCLEOTIDE SEQUENCE [LARGE SCALE GENOMIC DNA]</scope>
    <source>
        <strain evidence="6 7">DSM 28323</strain>
    </source>
</reference>
<evidence type="ECO:0000256" key="3">
    <source>
        <dbReference type="ARBA" id="ARBA00023315"/>
    </source>
</evidence>
<dbReference type="GO" id="GO:0003841">
    <property type="term" value="F:1-acylglycerol-3-phosphate O-acyltransferase activity"/>
    <property type="evidence" value="ECO:0007669"/>
    <property type="project" value="TreeGrafter"/>
</dbReference>
<organism evidence="6 7">
    <name type="scientific">Sediminibacterium goheungense</name>
    <dbReference type="NCBI Taxonomy" id="1086393"/>
    <lineage>
        <taxon>Bacteria</taxon>
        <taxon>Pseudomonadati</taxon>
        <taxon>Bacteroidota</taxon>
        <taxon>Chitinophagia</taxon>
        <taxon>Chitinophagales</taxon>
        <taxon>Chitinophagaceae</taxon>
        <taxon>Sediminibacterium</taxon>
    </lineage>
</organism>
<dbReference type="EMBL" id="SNWP01000010">
    <property type="protein sequence ID" value="TDO29414.1"/>
    <property type="molecule type" value="Genomic_DNA"/>
</dbReference>
<dbReference type="GO" id="GO:0006654">
    <property type="term" value="P:phosphatidic acid biosynthetic process"/>
    <property type="evidence" value="ECO:0007669"/>
    <property type="project" value="TreeGrafter"/>
</dbReference>
<evidence type="ECO:0000256" key="2">
    <source>
        <dbReference type="ARBA" id="ARBA00022679"/>
    </source>
</evidence>
<comment type="caution">
    <text evidence="6">The sequence shown here is derived from an EMBL/GenBank/DDBJ whole genome shotgun (WGS) entry which is preliminary data.</text>
</comment>
<dbReference type="Proteomes" id="UP000295741">
    <property type="component" value="Unassembled WGS sequence"/>
</dbReference>
<dbReference type="Pfam" id="PF01553">
    <property type="entry name" value="Acyltransferase"/>
    <property type="match status" value="1"/>
</dbReference>
<name>A0A4R6J2C3_9BACT</name>
<keyword evidence="3 6" id="KW-0012">Acyltransferase</keyword>
<evidence type="ECO:0000256" key="1">
    <source>
        <dbReference type="ARBA" id="ARBA00005189"/>
    </source>
</evidence>
<dbReference type="InterPro" id="IPR002123">
    <property type="entry name" value="Plipid/glycerol_acylTrfase"/>
</dbReference>
<evidence type="ECO:0000313" key="7">
    <source>
        <dbReference type="Proteomes" id="UP000295741"/>
    </source>
</evidence>
<keyword evidence="4" id="KW-0472">Membrane</keyword>
<keyword evidence="4" id="KW-1133">Transmembrane helix</keyword>